<feature type="domain" description="Phage tail assembly chaperone-like" evidence="1">
    <location>
        <begin position="7"/>
        <end position="73"/>
    </location>
</feature>
<dbReference type="AlphaFoldDB" id="A0A2T0IGM0"/>
<comment type="caution">
    <text evidence="2">The sequence shown here is derived from an EMBL/GenBank/DDBJ whole genome shotgun (WGS) entry which is preliminary data.</text>
</comment>
<dbReference type="EMBL" id="PVUH01000003">
    <property type="protein sequence ID" value="PRW94485.1"/>
    <property type="molecule type" value="Genomic_DNA"/>
</dbReference>
<organism evidence="2 3">
    <name type="scientific">Pseudomonas fluorescens</name>
    <dbReference type="NCBI Taxonomy" id="294"/>
    <lineage>
        <taxon>Bacteria</taxon>
        <taxon>Pseudomonadati</taxon>
        <taxon>Pseudomonadota</taxon>
        <taxon>Gammaproteobacteria</taxon>
        <taxon>Pseudomonadales</taxon>
        <taxon>Pseudomonadaceae</taxon>
        <taxon>Pseudomonas</taxon>
    </lineage>
</organism>
<accession>A0A2T0IGM0</accession>
<dbReference type="InterPro" id="IPR031893">
    <property type="entry name" value="Phage_tail_APC"/>
</dbReference>
<sequence length="80" mass="9233">MVDPTIAERAWRDAEIESVKWLRERHRDEVDSSRPTTLTTEQSGELLDYVQALRDWPASADFPNMDARPVAPAWIAEQTH</sequence>
<evidence type="ECO:0000313" key="2">
    <source>
        <dbReference type="EMBL" id="PRW94485.1"/>
    </source>
</evidence>
<dbReference type="Proteomes" id="UP000239731">
    <property type="component" value="Unassembled WGS sequence"/>
</dbReference>
<evidence type="ECO:0000313" key="3">
    <source>
        <dbReference type="Proteomes" id="UP000239731"/>
    </source>
</evidence>
<reference evidence="2 3" key="1">
    <citation type="submission" date="2018-03" db="EMBL/GenBank/DDBJ databases">
        <title>Blue discolouration in mozzarella cheese caused by Pseudomonas fluorescens.</title>
        <authorList>
            <person name="Chiesa F."/>
            <person name="Dalmasso A."/>
            <person name="Lomonaco S."/>
        </authorList>
    </citation>
    <scope>NUCLEOTIDE SEQUENCE [LARGE SCALE GENOMIC DNA]</scope>
    <source>
        <strain evidence="2 3">11293</strain>
    </source>
</reference>
<evidence type="ECO:0000259" key="1">
    <source>
        <dbReference type="Pfam" id="PF16778"/>
    </source>
</evidence>
<proteinExistence type="predicted"/>
<dbReference type="Pfam" id="PF16778">
    <property type="entry name" value="Phage_tail_APC"/>
    <property type="match status" value="1"/>
</dbReference>
<protein>
    <recommendedName>
        <fullName evidence="1">Phage tail assembly chaperone-like domain-containing protein</fullName>
    </recommendedName>
</protein>
<gene>
    <name evidence="2" type="ORF">C7A10_05760</name>
</gene>
<name>A0A2T0IGM0_PSEFL</name>